<organism evidence="1 2">
    <name type="scientific">Leptospira interrogans serovar Pyrogenes str. L0374</name>
    <dbReference type="NCBI Taxonomy" id="1049928"/>
    <lineage>
        <taxon>Bacteria</taxon>
        <taxon>Pseudomonadati</taxon>
        <taxon>Spirochaetota</taxon>
        <taxon>Spirochaetia</taxon>
        <taxon>Leptospirales</taxon>
        <taxon>Leptospiraceae</taxon>
        <taxon>Leptospira</taxon>
    </lineage>
</organism>
<protein>
    <submittedName>
        <fullName evidence="1">Uncharacterized protein</fullName>
    </submittedName>
</protein>
<dbReference type="AlphaFoldDB" id="M6KCZ0"/>
<dbReference type="Proteomes" id="UP000012137">
    <property type="component" value="Unassembled WGS sequence"/>
</dbReference>
<dbReference type="EMBL" id="AHMZ02000110">
    <property type="protein sequence ID" value="EMN29700.1"/>
    <property type="molecule type" value="Genomic_DNA"/>
</dbReference>
<reference evidence="1 2" key="1">
    <citation type="submission" date="2013-01" db="EMBL/GenBank/DDBJ databases">
        <authorList>
            <person name="Harkins D.M."/>
            <person name="Durkin A.S."/>
            <person name="Brinkac L.M."/>
            <person name="Haft D.H."/>
            <person name="Selengut J.D."/>
            <person name="Sanka R."/>
            <person name="DePew J."/>
            <person name="Purushe J."/>
            <person name="Peacock S.J."/>
            <person name="Thaipadungpanit J."/>
            <person name="Wuthiekanun V.W."/>
            <person name="Day N.P."/>
            <person name="Vinetz J.M."/>
            <person name="Sutton G.G."/>
            <person name="Nierman W.C."/>
            <person name="Fouts D.E."/>
        </authorList>
    </citation>
    <scope>NUCLEOTIDE SEQUENCE [LARGE SCALE GENOMIC DNA]</scope>
    <source>
        <strain evidence="1 2">L0374</strain>
    </source>
</reference>
<gene>
    <name evidence="1" type="ORF">LEP1GSC083_2430</name>
</gene>
<evidence type="ECO:0000313" key="1">
    <source>
        <dbReference type="EMBL" id="EMN29700.1"/>
    </source>
</evidence>
<accession>M6KCZ0</accession>
<proteinExistence type="predicted"/>
<sequence length="181" mass="21099">MEFIRFFNKSPSPFDDPNHKDFESLIRSYFEPRSHENGKSSFFLKAEGLLEKLVAGFIAIKKDPPENQRFVSIHKIVFLNSKVPIEVESMDSLFSCVSSLHYNADFSSTEVMDKFVAELRQNLIGKSNKDYRVHYNKSAYRSLLSEVYKVCDSYEKELCSGWILDFIEELKKNEDKEPEIT</sequence>
<comment type="caution">
    <text evidence="1">The sequence shown here is derived from an EMBL/GenBank/DDBJ whole genome shotgun (WGS) entry which is preliminary data.</text>
</comment>
<evidence type="ECO:0000313" key="2">
    <source>
        <dbReference type="Proteomes" id="UP000012137"/>
    </source>
</evidence>
<name>M6KCZ0_LEPIR</name>